<gene>
    <name evidence="7" type="ORF">DC045_08690</name>
</gene>
<feature type="transmembrane region" description="Helical" evidence="5">
    <location>
        <begin position="238"/>
        <end position="258"/>
    </location>
</feature>
<name>A0A352ISE5_9GAMM</name>
<dbReference type="EMBL" id="DNNA01000142">
    <property type="protein sequence ID" value="HBC34378.1"/>
    <property type="molecule type" value="Genomic_DNA"/>
</dbReference>
<evidence type="ECO:0000259" key="6">
    <source>
        <dbReference type="Pfam" id="PF04932"/>
    </source>
</evidence>
<dbReference type="PANTHER" id="PTHR37422">
    <property type="entry name" value="TEICHURONIC ACID BIOSYNTHESIS PROTEIN TUAE"/>
    <property type="match status" value="1"/>
</dbReference>
<feature type="transmembrane region" description="Helical" evidence="5">
    <location>
        <begin position="428"/>
        <end position="448"/>
    </location>
</feature>
<dbReference type="InterPro" id="IPR051533">
    <property type="entry name" value="WaaL-like"/>
</dbReference>
<feature type="transmembrane region" description="Helical" evidence="5">
    <location>
        <begin position="160"/>
        <end position="178"/>
    </location>
</feature>
<feature type="transmembrane region" description="Helical" evidence="5">
    <location>
        <begin position="84"/>
        <end position="103"/>
    </location>
</feature>
<feature type="domain" description="O-antigen ligase-related" evidence="6">
    <location>
        <begin position="189"/>
        <end position="360"/>
    </location>
</feature>
<reference evidence="7 8" key="1">
    <citation type="journal article" date="2018" name="Nat. Biotechnol.">
        <title>A standardized bacterial taxonomy based on genome phylogeny substantially revises the tree of life.</title>
        <authorList>
            <person name="Parks D.H."/>
            <person name="Chuvochina M."/>
            <person name="Waite D.W."/>
            <person name="Rinke C."/>
            <person name="Skarshewski A."/>
            <person name="Chaumeil P.A."/>
            <person name="Hugenholtz P."/>
        </authorList>
    </citation>
    <scope>NUCLEOTIDE SEQUENCE [LARGE SCALE GENOMIC DNA]</scope>
    <source>
        <strain evidence="7">UBA9380</strain>
    </source>
</reference>
<dbReference type="Pfam" id="PF04932">
    <property type="entry name" value="Wzy_C"/>
    <property type="match status" value="1"/>
</dbReference>
<feature type="transmembrane region" description="Helical" evidence="5">
    <location>
        <begin position="110"/>
        <end position="131"/>
    </location>
</feature>
<feature type="transmembrane region" description="Helical" evidence="5">
    <location>
        <begin position="398"/>
        <end position="416"/>
    </location>
</feature>
<keyword evidence="4 5" id="KW-0472">Membrane</keyword>
<evidence type="ECO:0000256" key="3">
    <source>
        <dbReference type="ARBA" id="ARBA00022989"/>
    </source>
</evidence>
<organism evidence="7 8">
    <name type="scientific">Marinobacter adhaerens</name>
    <dbReference type="NCBI Taxonomy" id="1033846"/>
    <lineage>
        <taxon>Bacteria</taxon>
        <taxon>Pseudomonadati</taxon>
        <taxon>Pseudomonadota</taxon>
        <taxon>Gammaproteobacteria</taxon>
        <taxon>Pseudomonadales</taxon>
        <taxon>Marinobacteraceae</taxon>
        <taxon>Marinobacter</taxon>
    </lineage>
</organism>
<feature type="transmembrane region" description="Helical" evidence="5">
    <location>
        <begin position="190"/>
        <end position="218"/>
    </location>
</feature>
<dbReference type="PANTHER" id="PTHR37422:SF13">
    <property type="entry name" value="LIPOPOLYSACCHARIDE BIOSYNTHESIS PROTEIN PA4999-RELATED"/>
    <property type="match status" value="1"/>
</dbReference>
<keyword evidence="2 5" id="KW-0812">Transmembrane</keyword>
<evidence type="ECO:0000256" key="1">
    <source>
        <dbReference type="ARBA" id="ARBA00004141"/>
    </source>
</evidence>
<comment type="caution">
    <text evidence="7">The sequence shown here is derived from an EMBL/GenBank/DDBJ whole genome shotgun (WGS) entry which is preliminary data.</text>
</comment>
<sequence>MLKILLASVLWCGLLLPFHLFPLEDLPNDVVSMLLASILFFFIVLKYRSQMVALPVSALLLLVFIISVIGSSFVQESSFLFSDYAYLIFLFAGVLVAVAAGTLKEHGNDVVPLIAKSLYCIALITATYGLLRHYGVLKLLLPWVTGETTRLLGPLNQANLTALVLGLGIISSVFLLISSRLRYPNTLLSVSYMSVAASLTGSRAFVIFVLLIIAIPMLKLCVSPRVMSASRRVVQNRWKQVVAIVGLVLVITFVFPSVSRPISDSLIQAGFIERGEEEAVSDRFRLTDDYRSEEWRKLQAYPQIAENPLFGFGPGRYGVFSIEADKAIEDPVRMGTLWSHGHNLFVNVFVELGIFGLSVMLAMVAYLFALFWRSEFLPRDYFVFSALGALFVNNMLEFSFWFFGFFALAIVLVSQVDRRVKIKFSSSFLPVSVGGALLVTSLVSFAYVGSDYWGAVKGFHKANLTQEERYAFLDAKKNRFVGGYALKAQIIREQVSLFGVEAQIRELERYMSWRPEMVFMMRSAVLKSVIGPQEIACDRVKETVGLYPNSVERLADELVEAKQLGATFDIAFIQGCLAEGMMYWVELSRNLPPEKGG</sequence>
<evidence type="ECO:0000256" key="5">
    <source>
        <dbReference type="SAM" id="Phobius"/>
    </source>
</evidence>
<feature type="transmembrane region" description="Helical" evidence="5">
    <location>
        <begin position="344"/>
        <end position="372"/>
    </location>
</feature>
<dbReference type="InterPro" id="IPR007016">
    <property type="entry name" value="O-antigen_ligase-rel_domated"/>
</dbReference>
<dbReference type="AlphaFoldDB" id="A0A352ISE5"/>
<evidence type="ECO:0000313" key="7">
    <source>
        <dbReference type="EMBL" id="HBC34378.1"/>
    </source>
</evidence>
<proteinExistence type="predicted"/>
<comment type="subcellular location">
    <subcellularLocation>
        <location evidence="1">Membrane</location>
        <topology evidence="1">Multi-pass membrane protein</topology>
    </subcellularLocation>
</comment>
<keyword evidence="3 5" id="KW-1133">Transmembrane helix</keyword>
<dbReference type="GO" id="GO:0016020">
    <property type="term" value="C:membrane"/>
    <property type="evidence" value="ECO:0007669"/>
    <property type="project" value="UniProtKB-SubCell"/>
</dbReference>
<accession>A0A352ISE5</accession>
<evidence type="ECO:0000256" key="4">
    <source>
        <dbReference type="ARBA" id="ARBA00023136"/>
    </source>
</evidence>
<dbReference type="Proteomes" id="UP000263489">
    <property type="component" value="Unassembled WGS sequence"/>
</dbReference>
<feature type="transmembrane region" description="Helical" evidence="5">
    <location>
        <begin position="30"/>
        <end position="45"/>
    </location>
</feature>
<protein>
    <recommendedName>
        <fullName evidence="6">O-antigen ligase-related domain-containing protein</fullName>
    </recommendedName>
</protein>
<evidence type="ECO:0000313" key="8">
    <source>
        <dbReference type="Proteomes" id="UP000263489"/>
    </source>
</evidence>
<feature type="transmembrane region" description="Helical" evidence="5">
    <location>
        <begin position="52"/>
        <end position="72"/>
    </location>
</feature>
<evidence type="ECO:0000256" key="2">
    <source>
        <dbReference type="ARBA" id="ARBA00022692"/>
    </source>
</evidence>